<protein>
    <submittedName>
        <fullName evidence="3">Uncharacterized protein</fullName>
    </submittedName>
</protein>
<dbReference type="EMBL" id="CP157947">
    <property type="protein sequence ID" value="XBS71108.1"/>
    <property type="molecule type" value="Genomic_DNA"/>
</dbReference>
<name>A0AAU7QDE5_9GAMM</name>
<evidence type="ECO:0000256" key="1">
    <source>
        <dbReference type="SAM" id="MobiDB-lite"/>
    </source>
</evidence>
<dbReference type="AlphaFoldDB" id="A0AAU7QDE5"/>
<feature type="signal peptide" evidence="2">
    <location>
        <begin position="1"/>
        <end position="21"/>
    </location>
</feature>
<organism evidence="3">
    <name type="scientific">Acerihabitans sp. KWT182</name>
    <dbReference type="NCBI Taxonomy" id="3157919"/>
    <lineage>
        <taxon>Bacteria</taxon>
        <taxon>Pseudomonadati</taxon>
        <taxon>Pseudomonadota</taxon>
        <taxon>Gammaproteobacteria</taxon>
        <taxon>Enterobacterales</taxon>
        <taxon>Pectobacteriaceae</taxon>
        <taxon>Acerihabitans</taxon>
    </lineage>
</organism>
<reference evidence="3" key="1">
    <citation type="submission" date="2024-06" db="EMBL/GenBank/DDBJ databases">
        <authorList>
            <person name="Coelho C."/>
            <person name="Bento M."/>
            <person name="Garcia E."/>
            <person name="Camelo A."/>
            <person name="Brandao I."/>
            <person name="Espirito Santo C."/>
            <person name="Trovao J."/>
            <person name="Verissimo A."/>
            <person name="Costa J."/>
            <person name="Tiago I."/>
        </authorList>
    </citation>
    <scope>NUCLEOTIDE SEQUENCE</scope>
    <source>
        <strain evidence="3">KWT182</strain>
    </source>
</reference>
<keyword evidence="2" id="KW-0732">Signal</keyword>
<gene>
    <name evidence="3" type="ORF">ABK905_09060</name>
</gene>
<proteinExistence type="predicted"/>
<accession>A0AAU7QDE5</accession>
<feature type="chain" id="PRO_5043582775" evidence="2">
    <location>
        <begin position="22"/>
        <end position="71"/>
    </location>
</feature>
<evidence type="ECO:0000313" key="3">
    <source>
        <dbReference type="EMBL" id="XBS71108.1"/>
    </source>
</evidence>
<evidence type="ECO:0000256" key="2">
    <source>
        <dbReference type="SAM" id="SignalP"/>
    </source>
</evidence>
<feature type="region of interest" description="Disordered" evidence="1">
    <location>
        <begin position="51"/>
        <end position="71"/>
    </location>
</feature>
<sequence length="71" mass="7344">MKFLHAIVMGISFFASLPAAATTLQLPQALELLIVDGSPVNSTLLRGAGSLELTRGGGSPTGRHLKQQGLS</sequence>